<dbReference type="PANTHER" id="PTHR37952">
    <property type="match status" value="1"/>
</dbReference>
<dbReference type="EMBL" id="CAXHTA020000017">
    <property type="protein sequence ID" value="CAL5227654.1"/>
    <property type="molecule type" value="Genomic_DNA"/>
</dbReference>
<sequence>MFKHSIVSCESHARAPIPVSTGIGLAAAAFLSSASPAVASTKIGEFTASGFLFKDSVELVTVEDPEVEGVTVYISDFKRSLADKLSKNFFSEPSQASVTCAATGPVRIKDIKRISGPEGGEVFSEQKGLNFFQNKTLRVRRVYDQKHNTLVYTAYATRFQNSGDGPSAGRYRTSVCALPISPVVSPAAAAGES</sequence>
<evidence type="ECO:0000313" key="1">
    <source>
        <dbReference type="EMBL" id="CAL5227654.1"/>
    </source>
</evidence>
<comment type="caution">
    <text evidence="1">The sequence shown here is derived from an EMBL/GenBank/DDBJ whole genome shotgun (WGS) entry which is preliminary data.</text>
</comment>
<accession>A0ABP1G5V3</accession>
<dbReference type="InterPro" id="IPR010292">
    <property type="entry name" value="Uncharacterised_CreA"/>
</dbReference>
<keyword evidence="2" id="KW-1185">Reference proteome</keyword>
<dbReference type="Pfam" id="PF05981">
    <property type="entry name" value="CreA"/>
    <property type="match status" value="1"/>
</dbReference>
<dbReference type="PANTHER" id="PTHR37952:SF2">
    <property type="entry name" value="PROTEIN CREA"/>
    <property type="match status" value="1"/>
</dbReference>
<evidence type="ECO:0000313" key="2">
    <source>
        <dbReference type="Proteomes" id="UP001497392"/>
    </source>
</evidence>
<dbReference type="Proteomes" id="UP001497392">
    <property type="component" value="Unassembled WGS sequence"/>
</dbReference>
<name>A0ABP1G5V3_9CHLO</name>
<gene>
    <name evidence="1" type="primary">g10660</name>
    <name evidence="1" type="ORF">VP750_LOCUS9560</name>
</gene>
<protein>
    <submittedName>
        <fullName evidence="1">G10660 protein</fullName>
    </submittedName>
</protein>
<reference evidence="1 2" key="1">
    <citation type="submission" date="2024-06" db="EMBL/GenBank/DDBJ databases">
        <authorList>
            <person name="Kraege A."/>
            <person name="Thomma B."/>
        </authorList>
    </citation>
    <scope>NUCLEOTIDE SEQUENCE [LARGE SCALE GENOMIC DNA]</scope>
</reference>
<proteinExistence type="predicted"/>
<organism evidence="1 2">
    <name type="scientific">Coccomyxa viridis</name>
    <dbReference type="NCBI Taxonomy" id="1274662"/>
    <lineage>
        <taxon>Eukaryota</taxon>
        <taxon>Viridiplantae</taxon>
        <taxon>Chlorophyta</taxon>
        <taxon>core chlorophytes</taxon>
        <taxon>Trebouxiophyceae</taxon>
        <taxon>Trebouxiophyceae incertae sedis</taxon>
        <taxon>Coccomyxaceae</taxon>
        <taxon>Coccomyxa</taxon>
    </lineage>
</organism>